<organism evidence="1 2">
    <name type="scientific">Leptospira weilii str. 2006001853</name>
    <dbReference type="NCBI Taxonomy" id="1001589"/>
    <lineage>
        <taxon>Bacteria</taxon>
        <taxon>Pseudomonadati</taxon>
        <taxon>Spirochaetota</taxon>
        <taxon>Spirochaetia</taxon>
        <taxon>Leptospirales</taxon>
        <taxon>Leptospiraceae</taxon>
        <taxon>Leptospira</taxon>
    </lineage>
</organism>
<dbReference type="EMBL" id="AFLV02000003">
    <property type="protein sequence ID" value="EKR66571.1"/>
    <property type="molecule type" value="Genomic_DNA"/>
</dbReference>
<protein>
    <submittedName>
        <fullName evidence="1">Uncharacterized protein</fullName>
    </submittedName>
</protein>
<reference evidence="1 2" key="1">
    <citation type="submission" date="2012-10" db="EMBL/GenBank/DDBJ databases">
        <authorList>
            <person name="Harkins D.M."/>
            <person name="Durkin A.S."/>
            <person name="Brinkac L.M."/>
            <person name="Haft D.H."/>
            <person name="Selengut J.D."/>
            <person name="Sanka R."/>
            <person name="DePew J."/>
            <person name="Purushe J."/>
            <person name="Whelen A.C."/>
            <person name="Vinetz J.M."/>
            <person name="Sutton G.G."/>
            <person name="Nierman W.C."/>
            <person name="Fouts D.E."/>
        </authorList>
    </citation>
    <scope>NUCLEOTIDE SEQUENCE [LARGE SCALE GENOMIC DNA]</scope>
    <source>
        <strain evidence="1 2">2006001853</strain>
    </source>
</reference>
<comment type="caution">
    <text evidence="1">The sequence shown here is derived from an EMBL/GenBank/DDBJ whole genome shotgun (WGS) entry which is preliminary data.</text>
</comment>
<evidence type="ECO:0000313" key="2">
    <source>
        <dbReference type="Proteomes" id="UP000001338"/>
    </source>
</evidence>
<dbReference type="Proteomes" id="UP000001338">
    <property type="component" value="Unassembled WGS sequence"/>
</dbReference>
<name>A0A828Z8F6_9LEPT</name>
<proteinExistence type="predicted"/>
<accession>A0A828Z8F6</accession>
<evidence type="ECO:0000313" key="1">
    <source>
        <dbReference type="EMBL" id="EKR66571.1"/>
    </source>
</evidence>
<dbReference type="AlphaFoldDB" id="A0A828Z8F6"/>
<gene>
    <name evidence="1" type="ORF">LEP1GSC036_3476</name>
</gene>
<sequence>MIAESFLTKRSSYKNRHRKLIIDFIKCGNHSKNGEFERASC</sequence>